<dbReference type="PROSITE" id="PS51273">
    <property type="entry name" value="GATASE_TYPE_1"/>
    <property type="match status" value="1"/>
</dbReference>
<dbReference type="Gene3D" id="3.40.50.880">
    <property type="match status" value="1"/>
</dbReference>
<evidence type="ECO:0000256" key="5">
    <source>
        <dbReference type="ARBA" id="ARBA00023239"/>
    </source>
</evidence>
<evidence type="ECO:0000256" key="1">
    <source>
        <dbReference type="ARBA" id="ARBA00008345"/>
    </source>
</evidence>
<reference evidence="7" key="1">
    <citation type="journal article" date="2023" name="Genome Biol. Evol.">
        <title>First Whole Genome Sequence and Flow Cytometry Genome Size Data for the Lichen-Forming Fungus Ramalina farinacea (Ascomycota).</title>
        <authorList>
            <person name="Llewellyn T."/>
            <person name="Mian S."/>
            <person name="Hill R."/>
            <person name="Leitch I.J."/>
            <person name="Gaya E."/>
        </authorList>
    </citation>
    <scope>NUCLEOTIDE SEQUENCE</scope>
    <source>
        <strain evidence="7">LIQ254RAFAR</strain>
    </source>
</reference>
<dbReference type="GO" id="GO:0016829">
    <property type="term" value="F:lyase activity"/>
    <property type="evidence" value="ECO:0007669"/>
    <property type="project" value="UniProtKB-KW"/>
</dbReference>
<sequence length="280" mass="30308">MSKHLTVGVLALQGAFHEHIKLLTQASASFAIDGDVRWRFVEVRTPVELDACNALIIPGGESTTVSLVAARTGLLEPLRDFVKAKRRPTWGTCAGLILLAESANKTKKGGQELIGGLDVRVNRNYFGRQTESFEAPLDLAFLQKARTDVESSETTRPFNGIFIRAPAVERLLPSVPGEQKGEAAVEGTVIAPSKGPTTPVNQVEIMATIPGRSNALRAKLEALRLEDEAGDIVAVRQGNVFGTSFHPELTKDARIHFWWLKSVMEAVDAGQDSLDISSAI</sequence>
<dbReference type="PROSITE" id="PS51130">
    <property type="entry name" value="PDXT_SNO_2"/>
    <property type="match status" value="1"/>
</dbReference>
<dbReference type="NCBIfam" id="TIGR03800">
    <property type="entry name" value="PLP_synth_Pdx2"/>
    <property type="match status" value="1"/>
</dbReference>
<name>A0AA43TRS7_9LECA</name>
<dbReference type="Pfam" id="PF01174">
    <property type="entry name" value="SNO"/>
    <property type="match status" value="2"/>
</dbReference>
<dbReference type="HAMAP" id="MF_01615">
    <property type="entry name" value="PdxT"/>
    <property type="match status" value="1"/>
</dbReference>
<organism evidence="7 8">
    <name type="scientific">Ramalina farinacea</name>
    <dbReference type="NCBI Taxonomy" id="258253"/>
    <lineage>
        <taxon>Eukaryota</taxon>
        <taxon>Fungi</taxon>
        <taxon>Dikarya</taxon>
        <taxon>Ascomycota</taxon>
        <taxon>Pezizomycotina</taxon>
        <taxon>Lecanoromycetes</taxon>
        <taxon>OSLEUM clade</taxon>
        <taxon>Lecanoromycetidae</taxon>
        <taxon>Lecanorales</taxon>
        <taxon>Lecanorineae</taxon>
        <taxon>Ramalinaceae</taxon>
        <taxon>Ramalina</taxon>
    </lineage>
</organism>
<evidence type="ECO:0000313" key="8">
    <source>
        <dbReference type="Proteomes" id="UP001161017"/>
    </source>
</evidence>
<dbReference type="InterPro" id="IPR029062">
    <property type="entry name" value="Class_I_gatase-like"/>
</dbReference>
<dbReference type="PANTHER" id="PTHR31559:SF0">
    <property type="entry name" value="PYRIDOXAL 5'-PHOSPHATE SYNTHASE SUBUNIT SNO1-RELATED"/>
    <property type="match status" value="1"/>
</dbReference>
<evidence type="ECO:0000256" key="6">
    <source>
        <dbReference type="ARBA" id="ARBA00049534"/>
    </source>
</evidence>
<evidence type="ECO:0000313" key="7">
    <source>
        <dbReference type="EMBL" id="MDI1489031.1"/>
    </source>
</evidence>
<evidence type="ECO:0000256" key="2">
    <source>
        <dbReference type="ARBA" id="ARBA00012918"/>
    </source>
</evidence>
<keyword evidence="8" id="KW-1185">Reference proteome</keyword>
<dbReference type="GO" id="GO:0004359">
    <property type="term" value="F:glutaminase activity"/>
    <property type="evidence" value="ECO:0007669"/>
    <property type="project" value="UniProtKB-EC"/>
</dbReference>
<dbReference type="InterPro" id="IPR002161">
    <property type="entry name" value="PdxT/SNO"/>
</dbReference>
<dbReference type="GO" id="GO:1903600">
    <property type="term" value="C:glutaminase complex"/>
    <property type="evidence" value="ECO:0007669"/>
    <property type="project" value="TreeGrafter"/>
</dbReference>
<dbReference type="GO" id="GO:0042823">
    <property type="term" value="P:pyridoxal phosphate biosynthetic process"/>
    <property type="evidence" value="ECO:0007669"/>
    <property type="project" value="InterPro"/>
</dbReference>
<evidence type="ECO:0000256" key="4">
    <source>
        <dbReference type="ARBA" id="ARBA00022962"/>
    </source>
</evidence>
<comment type="catalytic activity">
    <reaction evidence="6">
        <text>L-glutamine + H2O = L-glutamate + NH4(+)</text>
        <dbReference type="Rhea" id="RHEA:15889"/>
        <dbReference type="ChEBI" id="CHEBI:15377"/>
        <dbReference type="ChEBI" id="CHEBI:28938"/>
        <dbReference type="ChEBI" id="CHEBI:29985"/>
        <dbReference type="ChEBI" id="CHEBI:58359"/>
        <dbReference type="EC" id="3.5.1.2"/>
    </reaction>
</comment>
<dbReference type="Proteomes" id="UP001161017">
    <property type="component" value="Unassembled WGS sequence"/>
</dbReference>
<gene>
    <name evidence="7" type="primary">SNO1</name>
    <name evidence="7" type="ORF">OHK93_008308</name>
</gene>
<dbReference type="EMBL" id="JAPUFD010000008">
    <property type="protein sequence ID" value="MDI1489031.1"/>
    <property type="molecule type" value="Genomic_DNA"/>
</dbReference>
<keyword evidence="4" id="KW-0315">Glutamine amidotransferase</keyword>
<dbReference type="SUPFAM" id="SSF52317">
    <property type="entry name" value="Class I glutamine amidotransferase-like"/>
    <property type="match status" value="1"/>
</dbReference>
<comment type="caution">
    <text evidence="7">The sequence shown here is derived from an EMBL/GenBank/DDBJ whole genome shotgun (WGS) entry which is preliminary data.</text>
</comment>
<dbReference type="PANTHER" id="PTHR31559">
    <property type="entry name" value="PYRIDOXAL 5'-PHOSPHATE SYNTHASE SUBUNIT SNO"/>
    <property type="match status" value="1"/>
</dbReference>
<dbReference type="EC" id="3.5.1.2" evidence="2"/>
<dbReference type="CDD" id="cd01749">
    <property type="entry name" value="GATase1_PB"/>
    <property type="match status" value="1"/>
</dbReference>
<accession>A0AA43TRS7</accession>
<keyword evidence="3" id="KW-0378">Hydrolase</keyword>
<proteinExistence type="inferred from homology"/>
<evidence type="ECO:0000256" key="3">
    <source>
        <dbReference type="ARBA" id="ARBA00022801"/>
    </source>
</evidence>
<dbReference type="GO" id="GO:0005829">
    <property type="term" value="C:cytosol"/>
    <property type="evidence" value="ECO:0007669"/>
    <property type="project" value="TreeGrafter"/>
</dbReference>
<dbReference type="InterPro" id="IPR021196">
    <property type="entry name" value="PdxT/SNO_CS"/>
</dbReference>
<protein>
    <recommendedName>
        <fullName evidence="2">glutaminase</fullName>
        <ecNumber evidence="2">3.5.1.2</ecNumber>
    </recommendedName>
</protein>
<dbReference type="AlphaFoldDB" id="A0AA43TRS7"/>
<dbReference type="GO" id="GO:0008614">
    <property type="term" value="P:pyridoxine metabolic process"/>
    <property type="evidence" value="ECO:0007669"/>
    <property type="project" value="TreeGrafter"/>
</dbReference>
<comment type="similarity">
    <text evidence="1">Belongs to the glutaminase PdxT/SNO family.</text>
</comment>
<dbReference type="PROSITE" id="PS01236">
    <property type="entry name" value="PDXT_SNO_1"/>
    <property type="match status" value="1"/>
</dbReference>
<keyword evidence="5 7" id="KW-0456">Lyase</keyword>